<gene>
    <name evidence="2" type="ORF">G5A70_14645</name>
</gene>
<dbReference type="PROSITE" id="PS51257">
    <property type="entry name" value="PROKAR_LIPOPROTEIN"/>
    <property type="match status" value="1"/>
</dbReference>
<dbReference type="EMBL" id="JAAITA010000033">
    <property type="protein sequence ID" value="NSJ87378.1"/>
    <property type="molecule type" value="Genomic_DNA"/>
</dbReference>
<evidence type="ECO:0000256" key="1">
    <source>
        <dbReference type="SAM" id="SignalP"/>
    </source>
</evidence>
<evidence type="ECO:0008006" key="4">
    <source>
        <dbReference type="Google" id="ProtNLM"/>
    </source>
</evidence>
<evidence type="ECO:0000313" key="3">
    <source>
        <dbReference type="Proteomes" id="UP000822142"/>
    </source>
</evidence>
<evidence type="ECO:0000313" key="2">
    <source>
        <dbReference type="EMBL" id="NSJ87378.1"/>
    </source>
</evidence>
<name>A0ABX2IAC8_BLAHA</name>
<keyword evidence="3" id="KW-1185">Reference proteome</keyword>
<organism evidence="2 3">
    <name type="scientific">Blautia hansenii</name>
    <name type="common">Ruminococcus hansenii</name>
    <dbReference type="NCBI Taxonomy" id="1322"/>
    <lineage>
        <taxon>Bacteria</taxon>
        <taxon>Bacillati</taxon>
        <taxon>Bacillota</taxon>
        <taxon>Clostridia</taxon>
        <taxon>Lachnospirales</taxon>
        <taxon>Lachnospiraceae</taxon>
        <taxon>Blautia</taxon>
    </lineage>
</organism>
<reference evidence="2 3" key="1">
    <citation type="journal article" date="2020" name="Cell Host Microbe">
        <title>Functional and Genomic Variation between Human-Derived Isolates of Lachnospiraceae Reveals Inter- and Intra-Species Diversity.</title>
        <authorList>
            <person name="Sorbara M.T."/>
            <person name="Littmann E.R."/>
            <person name="Fontana E."/>
            <person name="Moody T.U."/>
            <person name="Kohout C.E."/>
            <person name="Gjonbalaj M."/>
            <person name="Eaton V."/>
            <person name="Seok R."/>
            <person name="Leiner I.M."/>
            <person name="Pamer E.G."/>
        </authorList>
    </citation>
    <scope>NUCLEOTIDE SEQUENCE [LARGE SCALE GENOMIC DNA]</scope>
    <source>
        <strain evidence="2 3">MSK.15.26</strain>
    </source>
</reference>
<feature type="signal peptide" evidence="1">
    <location>
        <begin position="1"/>
        <end position="23"/>
    </location>
</feature>
<keyword evidence="1" id="KW-0732">Signal</keyword>
<protein>
    <recommendedName>
        <fullName evidence="4">DUF4367 domain-containing protein</fullName>
    </recommendedName>
</protein>
<sequence>MKKAGIWAAVLFVVMLMTAGCGAKNQKEETAHLNRVMENIFKSTDEKEYQQSEESTEVPAWVEERFQAHMTANGYAVLTSTAVYNMAVLSYQNEKTMQIEDLSIEKKDNYYDLNWKVSVKDDEGKTESLPMEGSAQLDEEGLVNSFNIINLSELQKVIES</sequence>
<proteinExistence type="predicted"/>
<accession>A0ABX2IAC8</accession>
<comment type="caution">
    <text evidence="2">The sequence shown here is derived from an EMBL/GenBank/DDBJ whole genome shotgun (WGS) entry which is preliminary data.</text>
</comment>
<dbReference type="RefSeq" id="WP_173750205.1">
    <property type="nucleotide sequence ID" value="NZ_JAAITA010000033.1"/>
</dbReference>
<feature type="chain" id="PRO_5045657850" description="DUF4367 domain-containing protein" evidence="1">
    <location>
        <begin position="24"/>
        <end position="160"/>
    </location>
</feature>
<dbReference type="Proteomes" id="UP000822142">
    <property type="component" value="Unassembled WGS sequence"/>
</dbReference>